<gene>
    <name evidence="1" type="ORF">VZ94_14695</name>
</gene>
<dbReference type="OrthoDB" id="784829at2"/>
<dbReference type="InterPro" id="IPR027417">
    <property type="entry name" value="P-loop_NTPase"/>
</dbReference>
<reference evidence="1 2" key="2">
    <citation type="journal article" date="2016" name="Microb. Ecol.">
        <title>Genome Characteristics of a Novel Type I Methanotroph (Sn10-6) Isolated from a Flooded Indian Rice Field.</title>
        <authorList>
            <person name="Rahalkar M.C."/>
            <person name="Pandit P.S."/>
            <person name="Dhakephalkar P.K."/>
            <person name="Pore S."/>
            <person name="Arora P."/>
            <person name="Kapse N."/>
        </authorList>
    </citation>
    <scope>NUCLEOTIDE SEQUENCE [LARGE SCALE GENOMIC DNA]</scope>
    <source>
        <strain evidence="1 2">Sn10-6</strain>
    </source>
</reference>
<evidence type="ECO:0000313" key="1">
    <source>
        <dbReference type="EMBL" id="KJV05923.1"/>
    </source>
</evidence>
<accession>A0A0F3IH97</accession>
<dbReference type="SUPFAM" id="SSF52540">
    <property type="entry name" value="P-loop containing nucleoside triphosphate hydrolases"/>
    <property type="match status" value="1"/>
</dbReference>
<dbReference type="Gene3D" id="3.40.50.300">
    <property type="entry name" value="P-loop containing nucleotide triphosphate hydrolases"/>
    <property type="match status" value="1"/>
</dbReference>
<organism evidence="1 2">
    <name type="scientific">Methylocucumis oryzae</name>
    <dbReference type="NCBI Taxonomy" id="1632867"/>
    <lineage>
        <taxon>Bacteria</taxon>
        <taxon>Pseudomonadati</taxon>
        <taxon>Pseudomonadota</taxon>
        <taxon>Gammaproteobacteria</taxon>
        <taxon>Methylococcales</taxon>
        <taxon>Methylococcaceae</taxon>
        <taxon>Methylocucumis</taxon>
    </lineage>
</organism>
<reference evidence="2" key="1">
    <citation type="submission" date="2015-03" db="EMBL/GenBank/DDBJ databases">
        <title>Draft genome sequence of a novel methanotroph (Sn10-6) isolated from flooded ricefield rhizosphere in India.</title>
        <authorList>
            <person name="Pandit P.S."/>
            <person name="Pore S.D."/>
            <person name="Arora P."/>
            <person name="Kapse N.G."/>
            <person name="Dhakephalkar P.K."/>
            <person name="Rahalkar M.C."/>
        </authorList>
    </citation>
    <scope>NUCLEOTIDE SEQUENCE [LARGE SCALE GENOMIC DNA]</scope>
    <source>
        <strain evidence="2">Sn10-6</strain>
    </source>
</reference>
<keyword evidence="2" id="KW-1185">Reference proteome</keyword>
<dbReference type="RefSeq" id="WP_045779803.1">
    <property type="nucleotide sequence ID" value="NZ_LAJX01000153.1"/>
</dbReference>
<dbReference type="AlphaFoldDB" id="A0A0F3IH97"/>
<sequence>MLDNRFVLGRIAIYGQATAIYAKPNTGKTLLTIWLLIQAISAKGIEGADVFYINADDNYRGLVEKLKLAELHGFEMLAPGHNGFEAKLFVNYIQAMVRDESAHGKIIILDTLKKVRGFDG</sequence>
<dbReference type="Proteomes" id="UP000033684">
    <property type="component" value="Unassembled WGS sequence"/>
</dbReference>
<proteinExistence type="predicted"/>
<comment type="caution">
    <text evidence="1">The sequence shown here is derived from an EMBL/GenBank/DDBJ whole genome shotgun (WGS) entry which is preliminary data.</text>
</comment>
<name>A0A0F3IH97_9GAMM</name>
<dbReference type="EMBL" id="LAJX01000153">
    <property type="protein sequence ID" value="KJV05923.1"/>
    <property type="molecule type" value="Genomic_DNA"/>
</dbReference>
<protein>
    <submittedName>
        <fullName evidence="1">Uncharacterized protein</fullName>
    </submittedName>
</protein>
<evidence type="ECO:0000313" key="2">
    <source>
        <dbReference type="Proteomes" id="UP000033684"/>
    </source>
</evidence>